<accession>A0A2T3NHV5</accession>
<evidence type="ECO:0000256" key="1">
    <source>
        <dbReference type="ARBA" id="ARBA00022729"/>
    </source>
</evidence>
<dbReference type="InterPro" id="IPR027385">
    <property type="entry name" value="Beta-barrel_OMP"/>
</dbReference>
<protein>
    <recommendedName>
        <fullName evidence="3">Outer membrane protein beta-barrel domain-containing protein</fullName>
    </recommendedName>
</protein>
<name>A0A2T3NHV5_9GAMM</name>
<dbReference type="OrthoDB" id="5622477at2"/>
<evidence type="ECO:0000256" key="2">
    <source>
        <dbReference type="SAM" id="SignalP"/>
    </source>
</evidence>
<sequence length="185" mass="21057">MNTSHNLNTMIKYAALTLLPILSFSASSAESWASQTVSDVDVRLGAGIYHPTNQDSAYAIEFGADFNDFVGFKLQHQTDGSSTDNIEDLSMLRFGIEVGYNYHANDYFAIKPFIEFGSAYYNYKELVCSDEQCYKEKQREVGQYYGLGVRANFKYAYLEVNYKFDNMEIKNESNMGVMLGVSYHF</sequence>
<dbReference type="SUPFAM" id="SSF56925">
    <property type="entry name" value="OMPA-like"/>
    <property type="match status" value="1"/>
</dbReference>
<organism evidence="4 5">
    <name type="scientific">Photobacterium rosenbergii</name>
    <dbReference type="NCBI Taxonomy" id="294936"/>
    <lineage>
        <taxon>Bacteria</taxon>
        <taxon>Pseudomonadati</taxon>
        <taxon>Pseudomonadota</taxon>
        <taxon>Gammaproteobacteria</taxon>
        <taxon>Vibrionales</taxon>
        <taxon>Vibrionaceae</taxon>
        <taxon>Photobacterium</taxon>
    </lineage>
</organism>
<dbReference type="AlphaFoldDB" id="A0A2T3NHV5"/>
<proteinExistence type="predicted"/>
<evidence type="ECO:0000259" key="3">
    <source>
        <dbReference type="Pfam" id="PF13505"/>
    </source>
</evidence>
<reference evidence="4 5" key="1">
    <citation type="submission" date="2018-03" db="EMBL/GenBank/DDBJ databases">
        <title>Whole genome sequencing of Histamine producing bacteria.</title>
        <authorList>
            <person name="Butler K."/>
        </authorList>
    </citation>
    <scope>NUCLEOTIDE SEQUENCE [LARGE SCALE GENOMIC DNA]</scope>
    <source>
        <strain evidence="4 5">DSM 19138</strain>
    </source>
</reference>
<dbReference type="Proteomes" id="UP000241346">
    <property type="component" value="Unassembled WGS sequence"/>
</dbReference>
<dbReference type="EMBL" id="PYMB01000002">
    <property type="protein sequence ID" value="PSW14608.1"/>
    <property type="molecule type" value="Genomic_DNA"/>
</dbReference>
<dbReference type="InterPro" id="IPR011250">
    <property type="entry name" value="OMP/PagP_B-barrel"/>
</dbReference>
<evidence type="ECO:0000313" key="4">
    <source>
        <dbReference type="EMBL" id="PSW14608.1"/>
    </source>
</evidence>
<comment type="caution">
    <text evidence="4">The sequence shown here is derived from an EMBL/GenBank/DDBJ whole genome shotgun (WGS) entry which is preliminary data.</text>
</comment>
<dbReference type="Pfam" id="PF13505">
    <property type="entry name" value="OMP_b-brl"/>
    <property type="match status" value="1"/>
</dbReference>
<feature type="signal peptide" evidence="2">
    <location>
        <begin position="1"/>
        <end position="28"/>
    </location>
</feature>
<evidence type="ECO:0000313" key="5">
    <source>
        <dbReference type="Proteomes" id="UP000241346"/>
    </source>
</evidence>
<feature type="domain" description="Outer membrane protein beta-barrel" evidence="3">
    <location>
        <begin position="21"/>
        <end position="185"/>
    </location>
</feature>
<dbReference type="Gene3D" id="2.40.160.20">
    <property type="match status" value="1"/>
</dbReference>
<gene>
    <name evidence="4" type="ORF">C9J01_09300</name>
</gene>
<feature type="chain" id="PRO_5015643298" description="Outer membrane protein beta-barrel domain-containing protein" evidence="2">
    <location>
        <begin position="29"/>
        <end position="185"/>
    </location>
</feature>
<keyword evidence="1 2" id="KW-0732">Signal</keyword>